<name>A0A1U7HFB1_9CHRO</name>
<dbReference type="SUPFAM" id="SSF69635">
    <property type="entry name" value="Type III secretory system chaperone-like"/>
    <property type="match status" value="1"/>
</dbReference>
<sequence>MTPEEIASTLTEIFEPATVQAIAPGSWQVETSKFRLLVLLSDDQSWLRLLLPIMSAEAAQPFIEQLLAANFDDTQEVRYALQQGVVWGVFQHRTESLVRTDLADAIARLVSLYQAGLNDVFSQLVENRMRQIILAAKQQGLTLESTLQNLDRFYEEGILGDMEQSARSREETLTAWRRQLERLWQEVE</sequence>
<proteinExistence type="predicted"/>
<organism evidence="1 2">
    <name type="scientific">Chroogloeocystis siderophila 5.2 s.c.1</name>
    <dbReference type="NCBI Taxonomy" id="247279"/>
    <lineage>
        <taxon>Bacteria</taxon>
        <taxon>Bacillati</taxon>
        <taxon>Cyanobacteriota</taxon>
        <taxon>Cyanophyceae</taxon>
        <taxon>Oscillatoriophycideae</taxon>
        <taxon>Chroococcales</taxon>
        <taxon>Chroococcaceae</taxon>
        <taxon>Chroogloeocystis</taxon>
    </lineage>
</organism>
<dbReference type="Gene3D" id="3.30.1460.10">
    <property type="match status" value="1"/>
</dbReference>
<accession>A0A1U7HFB1</accession>
<reference evidence="1 2" key="1">
    <citation type="submission" date="2016-11" db="EMBL/GenBank/DDBJ databases">
        <title>Draft Genome Sequences of Nine Cyanobacterial Strains from Diverse Habitats.</title>
        <authorList>
            <person name="Zhu T."/>
            <person name="Hou S."/>
            <person name="Lu X."/>
            <person name="Hess W.R."/>
        </authorList>
    </citation>
    <scope>NUCLEOTIDE SEQUENCE [LARGE SCALE GENOMIC DNA]</scope>
    <source>
        <strain evidence="1 2">5.2 s.c.1</strain>
    </source>
</reference>
<protein>
    <recommendedName>
        <fullName evidence="3">DNA-binding domain-containing protein</fullName>
    </recommendedName>
</protein>
<evidence type="ECO:0000313" key="2">
    <source>
        <dbReference type="Proteomes" id="UP000185984"/>
    </source>
</evidence>
<dbReference type="STRING" id="247279.NIES1031_20495"/>
<gene>
    <name evidence="1" type="ORF">NIES1031_20495</name>
</gene>
<evidence type="ECO:0008006" key="3">
    <source>
        <dbReference type="Google" id="ProtNLM"/>
    </source>
</evidence>
<comment type="caution">
    <text evidence="1">The sequence shown here is derived from an EMBL/GenBank/DDBJ whole genome shotgun (WGS) entry which is preliminary data.</text>
</comment>
<dbReference type="AlphaFoldDB" id="A0A1U7HFB1"/>
<dbReference type="EMBL" id="MRCC01000021">
    <property type="protein sequence ID" value="OKH22277.1"/>
    <property type="molecule type" value="Genomic_DNA"/>
</dbReference>
<evidence type="ECO:0000313" key="1">
    <source>
        <dbReference type="EMBL" id="OKH22277.1"/>
    </source>
</evidence>
<dbReference type="Proteomes" id="UP000185984">
    <property type="component" value="Unassembled WGS sequence"/>
</dbReference>
<keyword evidence="2" id="KW-1185">Reference proteome</keyword>
<dbReference type="RefSeq" id="WP_073551309.1">
    <property type="nucleotide sequence ID" value="NZ_CAWMVK010000014.1"/>
</dbReference>
<dbReference type="OrthoDB" id="571431at2"/>